<organism evidence="1 2">
    <name type="scientific">Rhodococcus ruber</name>
    <dbReference type="NCBI Taxonomy" id="1830"/>
    <lineage>
        <taxon>Bacteria</taxon>
        <taxon>Bacillati</taxon>
        <taxon>Actinomycetota</taxon>
        <taxon>Actinomycetes</taxon>
        <taxon>Mycobacteriales</taxon>
        <taxon>Nocardiaceae</taxon>
        <taxon>Rhodococcus</taxon>
    </lineage>
</organism>
<evidence type="ECO:0000313" key="1">
    <source>
        <dbReference type="EMBL" id="CDZ92565.1"/>
    </source>
</evidence>
<dbReference type="Pfam" id="PF13395">
    <property type="entry name" value="HNH_4"/>
    <property type="match status" value="1"/>
</dbReference>
<reference evidence="1 2" key="1">
    <citation type="journal article" date="2014" name="Genome Announc.">
        <title>Draft Genome Sequence of Propane- and Butane-Oxidizing Actinobacterium Rhodococcus ruber IEGM 231.</title>
        <authorList>
            <person name="Ivshina I.B."/>
            <person name="Kuyukina M.S."/>
            <person name="Krivoruchko A.V."/>
            <person name="Barbe V."/>
            <person name="Fischer C."/>
        </authorList>
    </citation>
    <scope>NUCLEOTIDE SEQUENCE [LARGE SCALE GENOMIC DNA]</scope>
</reference>
<dbReference type="EMBL" id="CCSD01000112">
    <property type="protein sequence ID" value="CDZ92565.1"/>
    <property type="molecule type" value="Genomic_DNA"/>
</dbReference>
<dbReference type="OrthoDB" id="4364653at2"/>
<dbReference type="KEGG" id="rrz:CS378_24615"/>
<dbReference type="CDD" id="cd00085">
    <property type="entry name" value="HNHc"/>
    <property type="match status" value="1"/>
</dbReference>
<accession>A0A098BWG4</accession>
<gene>
    <name evidence="1" type="ORF">RHRU231_960094</name>
</gene>
<proteinExistence type="predicted"/>
<dbReference type="RefSeq" id="WP_010595773.1">
    <property type="nucleotide sequence ID" value="NZ_CP024315.1"/>
</dbReference>
<protein>
    <submittedName>
        <fullName evidence="1">Uncharacterized protein</fullName>
    </submittedName>
</protein>
<sequence length="345" mass="38484">MSPASLDPLDVAGRVVQLLETGRRESTYKLATVMALVDICVENTPAPDGSLAVPIDEITHRIVAYYWQQVRPFQQHGPLAQVKRGRSMPDRIAEARNDLIREGLRTAEAARAASHPSYQALVRSLRKTVAQYPLTHLQTVLDTRIRDDFLFDASAFRKKMTVADVNRVAMIVLRPGVPEGLRRTSTLLRAFVRSLWAQDVIALNRAELDAEDLDGFLFGADRVALRALVDPLRDLQGDRCFYCATRMRDDVQIDHVVPWSLVPIDGVANLVAADTRCNLDKSASVPVRMHIRRALDRAHLDDVAAATKMPVLFRRTASAAEGMYGSLPVGSLLWRQVQDYELHTG</sequence>
<dbReference type="Proteomes" id="UP000042997">
    <property type="component" value="Unassembled WGS sequence"/>
</dbReference>
<dbReference type="Gene3D" id="1.10.30.50">
    <property type="match status" value="1"/>
</dbReference>
<dbReference type="AlphaFoldDB" id="A0A098BWG4"/>
<name>A0A098BWG4_9NOCA</name>
<dbReference type="InterPro" id="IPR003615">
    <property type="entry name" value="HNH_nuc"/>
</dbReference>
<evidence type="ECO:0000313" key="2">
    <source>
        <dbReference type="Proteomes" id="UP000042997"/>
    </source>
</evidence>